<dbReference type="RefSeq" id="WP_253020433.1">
    <property type="nucleotide sequence ID" value="NZ_JAOSHN010000001.1"/>
</dbReference>
<evidence type="ECO:0000256" key="2">
    <source>
        <dbReference type="SAM" id="Phobius"/>
    </source>
</evidence>
<reference evidence="5" key="1">
    <citation type="submission" date="2022-09" db="EMBL/GenBank/DDBJ databases">
        <title>Culturomic study of gut microbiota in children with autism spectrum disorder.</title>
        <authorList>
            <person name="Efimov B.A."/>
            <person name="Chaplin A.V."/>
            <person name="Sokolova S.R."/>
            <person name="Pikina A.P."/>
            <person name="Korzhanova M."/>
            <person name="Belova V."/>
            <person name="Korostin D."/>
        </authorList>
    </citation>
    <scope>NUCLEOTIDE SEQUENCE</scope>
    <source>
        <strain evidence="5">ASD5510</strain>
    </source>
</reference>
<sequence length="485" mass="54634">MQNDNRKLHILPNSIGLLILELIVLIADIVFLTLVAVLDILPMAANIAIFAIVIILTALIFKLLNSRKEGTKQRKTGAVLSVLLILLLGIGCFYLFTTYAVFHNMSDEDKQYESFYVVALKHGDYKKLSDIKGQTVFTYESNSSVYKEAQETLKKEADVNYKEVGGYMKLQTTLIDGKDKEHDRIIFLSSSNYDMICEYAKEFEDNTRIIHQVKIDIQNKDLAKRVGITKEPFNVYISGIDTYGGIGKVSRSDVNMIMTVNPQKKQILLTSIPRDTYVALHSYGQLDKLTHSGIYGIDETVSTVEDWMDLDINYYIRVNFTSLQDIVDAIGGIDVTSPRAFKSSVSEYSYKEGENHLDGEAALFFARERKSFSDGDQERIKNQQRVLSAILEKLTGSSVILTKYTQLLNAVGDEIQTNLTQKDISSLVRMQLSDLGDWNIESISITGKGTYDSTYSMGSRQLYVVIPDNASVKEAQERIEAILEK</sequence>
<dbReference type="Gene3D" id="3.40.190.10">
    <property type="entry name" value="Periplasmic binding protein-like II"/>
    <property type="match status" value="1"/>
</dbReference>
<evidence type="ECO:0000313" key="4">
    <source>
        <dbReference type="EMBL" id="MCU7376815.1"/>
    </source>
</evidence>
<feature type="transmembrane region" description="Helical" evidence="2">
    <location>
        <begin position="15"/>
        <end position="38"/>
    </location>
</feature>
<dbReference type="EMBL" id="JAOSHN010000001">
    <property type="protein sequence ID" value="MCU7376815.1"/>
    <property type="molecule type" value="Genomic_DNA"/>
</dbReference>
<feature type="domain" description="Cell envelope-related transcriptional attenuator" evidence="3">
    <location>
        <begin position="251"/>
        <end position="394"/>
    </location>
</feature>
<dbReference type="Pfam" id="PF03816">
    <property type="entry name" value="LytR_cpsA_psr"/>
    <property type="match status" value="1"/>
</dbReference>
<keyword evidence="2" id="KW-0812">Transmembrane</keyword>
<keyword evidence="2" id="KW-0472">Membrane</keyword>
<dbReference type="AlphaFoldDB" id="A0A9J6QUK0"/>
<dbReference type="InterPro" id="IPR050922">
    <property type="entry name" value="LytR/CpsA/Psr_CW_biosynth"/>
</dbReference>
<accession>A0A9J6QUK0</accession>
<evidence type="ECO:0000313" key="6">
    <source>
        <dbReference type="Proteomes" id="UP001065549"/>
    </source>
</evidence>
<dbReference type="PANTHER" id="PTHR33392:SF6">
    <property type="entry name" value="POLYISOPRENYL-TEICHOIC ACID--PEPTIDOGLYCAN TEICHOIC ACID TRANSFERASE TAGU"/>
    <property type="match status" value="1"/>
</dbReference>
<feature type="transmembrane region" description="Helical" evidence="2">
    <location>
        <begin position="44"/>
        <end position="64"/>
    </location>
</feature>
<evidence type="ECO:0000259" key="3">
    <source>
        <dbReference type="Pfam" id="PF03816"/>
    </source>
</evidence>
<dbReference type="PANTHER" id="PTHR33392">
    <property type="entry name" value="POLYISOPRENYL-TEICHOIC ACID--PEPTIDOGLYCAN TEICHOIC ACID TRANSFERASE TAGU"/>
    <property type="match status" value="1"/>
</dbReference>
<dbReference type="EMBL" id="JAOSHN010000005">
    <property type="protein sequence ID" value="MCU7379364.1"/>
    <property type="molecule type" value="Genomic_DNA"/>
</dbReference>
<comment type="similarity">
    <text evidence="1">Belongs to the LytR/CpsA/Psr (LCP) family.</text>
</comment>
<keyword evidence="6" id="KW-1185">Reference proteome</keyword>
<gene>
    <name evidence="4" type="ORF">OBO34_00415</name>
    <name evidence="5" type="ORF">OBO34_13510</name>
</gene>
<comment type="caution">
    <text evidence="5">The sequence shown here is derived from an EMBL/GenBank/DDBJ whole genome shotgun (WGS) entry which is preliminary data.</text>
</comment>
<dbReference type="InterPro" id="IPR004474">
    <property type="entry name" value="LytR_CpsA_psr"/>
</dbReference>
<evidence type="ECO:0000313" key="5">
    <source>
        <dbReference type="EMBL" id="MCU7379364.1"/>
    </source>
</evidence>
<feature type="transmembrane region" description="Helical" evidence="2">
    <location>
        <begin position="76"/>
        <end position="96"/>
    </location>
</feature>
<keyword evidence="2" id="KW-1133">Transmembrane helix</keyword>
<organism evidence="5 6">
    <name type="scientific">Hominibacterium faecale</name>
    <dbReference type="NCBI Taxonomy" id="2839743"/>
    <lineage>
        <taxon>Bacteria</taxon>
        <taxon>Bacillati</taxon>
        <taxon>Bacillota</taxon>
        <taxon>Clostridia</taxon>
        <taxon>Peptostreptococcales</taxon>
        <taxon>Anaerovoracaceae</taxon>
        <taxon>Hominibacterium</taxon>
    </lineage>
</organism>
<dbReference type="Proteomes" id="UP001065549">
    <property type="component" value="Unassembled WGS sequence"/>
</dbReference>
<protein>
    <submittedName>
        <fullName evidence="5">LCP family protein</fullName>
    </submittedName>
</protein>
<name>A0A9J6QUK0_9FIRM</name>
<proteinExistence type="inferred from homology"/>
<dbReference type="NCBIfam" id="TIGR00350">
    <property type="entry name" value="lytR_cpsA_psr"/>
    <property type="match status" value="1"/>
</dbReference>
<dbReference type="Gene3D" id="3.40.630.190">
    <property type="entry name" value="LCP protein"/>
    <property type="match status" value="1"/>
</dbReference>
<evidence type="ECO:0000256" key="1">
    <source>
        <dbReference type="ARBA" id="ARBA00006068"/>
    </source>
</evidence>